<proteinExistence type="predicted"/>
<dbReference type="Pfam" id="PF13411">
    <property type="entry name" value="MerR_1"/>
    <property type="match status" value="1"/>
</dbReference>
<organism evidence="6 7">
    <name type="scientific">Desulfosarcina ovata subsp. sediminis</name>
    <dbReference type="NCBI Taxonomy" id="885957"/>
    <lineage>
        <taxon>Bacteria</taxon>
        <taxon>Pseudomonadati</taxon>
        <taxon>Thermodesulfobacteriota</taxon>
        <taxon>Desulfobacteria</taxon>
        <taxon>Desulfobacterales</taxon>
        <taxon>Desulfosarcinaceae</taxon>
        <taxon>Desulfosarcina</taxon>
    </lineage>
</organism>
<keyword evidence="2" id="KW-0805">Transcription regulation</keyword>
<evidence type="ECO:0000313" key="6">
    <source>
        <dbReference type="EMBL" id="BBO82057.1"/>
    </source>
</evidence>
<dbReference type="InterPro" id="IPR009061">
    <property type="entry name" value="DNA-bd_dom_put_sf"/>
</dbReference>
<dbReference type="EMBL" id="AP021876">
    <property type="protein sequence ID" value="BBO82057.1"/>
    <property type="molecule type" value="Genomic_DNA"/>
</dbReference>
<dbReference type="PANTHER" id="PTHR30204:SF69">
    <property type="entry name" value="MERR-FAMILY TRANSCRIPTIONAL REGULATOR"/>
    <property type="match status" value="1"/>
</dbReference>
<dbReference type="KEGG" id="dov:DSCO28_26230"/>
<dbReference type="Gene3D" id="1.10.1660.10">
    <property type="match status" value="1"/>
</dbReference>
<dbReference type="GO" id="GO:0003700">
    <property type="term" value="F:DNA-binding transcription factor activity"/>
    <property type="evidence" value="ECO:0007669"/>
    <property type="project" value="InterPro"/>
</dbReference>
<dbReference type="GO" id="GO:0003677">
    <property type="term" value="F:DNA binding"/>
    <property type="evidence" value="ECO:0007669"/>
    <property type="project" value="UniProtKB-KW"/>
</dbReference>
<dbReference type="InterPro" id="IPR000551">
    <property type="entry name" value="MerR-type_HTH_dom"/>
</dbReference>
<protein>
    <recommendedName>
        <fullName evidence="5">HTH merR-type domain-containing protein</fullName>
    </recommendedName>
</protein>
<dbReference type="InterPro" id="IPR047057">
    <property type="entry name" value="MerR_fam"/>
</dbReference>
<evidence type="ECO:0000256" key="4">
    <source>
        <dbReference type="ARBA" id="ARBA00023163"/>
    </source>
</evidence>
<dbReference type="SUPFAM" id="SSF46955">
    <property type="entry name" value="Putative DNA-binding domain"/>
    <property type="match status" value="1"/>
</dbReference>
<sequence>MNELVAASGLPKSTILYYFNIGLLPAPIKTSPNMAYYSDDCVAQLNFIKTMQNKHRLPLQKIKLLVELKQQGHNPEPVAELLELAFDTQHETSYNAKELCQATGLSSEDVKILMDSELLIPMQDGSFDQQDVAIGKLLSKFKDKGLDFKDILFYPTMAKQVVAHEMALRNRMVKDLPIDQNIKLSMDGIEFYRAFRGYVIERLFQRHVLNDTEDKGFMP</sequence>
<dbReference type="SMART" id="SM00422">
    <property type="entry name" value="HTH_MERR"/>
    <property type="match status" value="1"/>
</dbReference>
<gene>
    <name evidence="6" type="ORF">DSCO28_26230</name>
</gene>
<reference evidence="6 7" key="1">
    <citation type="submission" date="2019-11" db="EMBL/GenBank/DDBJ databases">
        <title>Comparative genomics of hydrocarbon-degrading Desulfosarcina strains.</title>
        <authorList>
            <person name="Watanabe M."/>
            <person name="Kojima H."/>
            <person name="Fukui M."/>
        </authorList>
    </citation>
    <scope>NUCLEOTIDE SEQUENCE [LARGE SCALE GENOMIC DNA]</scope>
    <source>
        <strain evidence="6 7">28bB2T</strain>
    </source>
</reference>
<evidence type="ECO:0000256" key="3">
    <source>
        <dbReference type="ARBA" id="ARBA00023125"/>
    </source>
</evidence>
<evidence type="ECO:0000256" key="1">
    <source>
        <dbReference type="ARBA" id="ARBA00022491"/>
    </source>
</evidence>
<keyword evidence="1" id="KW-0678">Repressor</keyword>
<dbReference type="PROSITE" id="PS50937">
    <property type="entry name" value="HTH_MERR_2"/>
    <property type="match status" value="1"/>
</dbReference>
<evidence type="ECO:0000259" key="5">
    <source>
        <dbReference type="PROSITE" id="PS50937"/>
    </source>
</evidence>
<accession>A0A5K7ZNV2</accession>
<evidence type="ECO:0000313" key="7">
    <source>
        <dbReference type="Proteomes" id="UP000425960"/>
    </source>
</evidence>
<feature type="domain" description="HTH merR-type" evidence="5">
    <location>
        <begin position="1"/>
        <end position="68"/>
    </location>
</feature>
<dbReference type="PANTHER" id="PTHR30204">
    <property type="entry name" value="REDOX-CYCLING DRUG-SENSING TRANSCRIPTIONAL ACTIVATOR SOXR"/>
    <property type="match status" value="1"/>
</dbReference>
<name>A0A5K7ZNV2_9BACT</name>
<keyword evidence="4" id="KW-0804">Transcription</keyword>
<dbReference type="Proteomes" id="UP000425960">
    <property type="component" value="Chromosome"/>
</dbReference>
<keyword evidence="3" id="KW-0238">DNA-binding</keyword>
<evidence type="ECO:0000256" key="2">
    <source>
        <dbReference type="ARBA" id="ARBA00023015"/>
    </source>
</evidence>
<dbReference type="AlphaFoldDB" id="A0A5K7ZNV2"/>